<feature type="transmembrane region" description="Helical" evidence="1">
    <location>
        <begin position="427"/>
        <end position="448"/>
    </location>
</feature>
<feature type="transmembrane region" description="Helical" evidence="1">
    <location>
        <begin position="382"/>
        <end position="407"/>
    </location>
</feature>
<dbReference type="SUPFAM" id="SSF82866">
    <property type="entry name" value="Multidrug efflux transporter AcrB transmembrane domain"/>
    <property type="match status" value="2"/>
</dbReference>
<dbReference type="InterPro" id="IPR027463">
    <property type="entry name" value="AcrB_DN_DC_subdom"/>
</dbReference>
<feature type="transmembrane region" description="Helical" evidence="1">
    <location>
        <begin position="860"/>
        <end position="879"/>
    </location>
</feature>
<keyword evidence="1" id="KW-1133">Transmembrane helix</keyword>
<dbReference type="SUPFAM" id="SSF82693">
    <property type="entry name" value="Multidrug efflux transporter AcrB pore domain, PN1, PN2, PC1 and PC2 subdomains"/>
    <property type="match status" value="3"/>
</dbReference>
<dbReference type="Proteomes" id="UP000321168">
    <property type="component" value="Unassembled WGS sequence"/>
</dbReference>
<organism evidence="2 3">
    <name type="scientific">Luteibaculum oceani</name>
    <dbReference type="NCBI Taxonomy" id="1294296"/>
    <lineage>
        <taxon>Bacteria</taxon>
        <taxon>Pseudomonadati</taxon>
        <taxon>Bacteroidota</taxon>
        <taxon>Flavobacteriia</taxon>
        <taxon>Flavobacteriales</taxon>
        <taxon>Luteibaculaceae</taxon>
        <taxon>Luteibaculum</taxon>
    </lineage>
</organism>
<feature type="transmembrane region" description="Helical" evidence="1">
    <location>
        <begin position="460"/>
        <end position="483"/>
    </location>
</feature>
<gene>
    <name evidence="2" type="ORF">FRX97_09985</name>
</gene>
<dbReference type="Gene3D" id="3.30.70.1430">
    <property type="entry name" value="Multidrug efflux transporter AcrB pore domain"/>
    <property type="match status" value="2"/>
</dbReference>
<feature type="transmembrane region" description="Helical" evidence="1">
    <location>
        <begin position="989"/>
        <end position="1014"/>
    </location>
</feature>
<feature type="transmembrane region" description="Helical" evidence="1">
    <location>
        <begin position="356"/>
        <end position="376"/>
    </location>
</feature>
<dbReference type="Gene3D" id="1.20.1640.10">
    <property type="entry name" value="Multidrug efflux transporter AcrB transmembrane domain"/>
    <property type="match status" value="2"/>
</dbReference>
<keyword evidence="1" id="KW-0472">Membrane</keyword>
<dbReference type="OrthoDB" id="9757876at2"/>
<feature type="transmembrane region" description="Helical" evidence="1">
    <location>
        <begin position="958"/>
        <end position="977"/>
    </location>
</feature>
<dbReference type="Gene3D" id="3.30.70.1440">
    <property type="entry name" value="Multidrug efflux transporter AcrB pore domain"/>
    <property type="match status" value="1"/>
</dbReference>
<sequence>MKKVISYFIKYPVAVNVIIFAFVILGFLGMSRMKSSFFPLQESKIINISVVYPGASPQEMEEGVVLKIENNLRGLVGIDRFTSSSSENSASIVIEAEQGYDIDVLLADVKNAVDKVPSFPAEMEPPVVAKQETLNRAISMVVTGDGVDLKTLKTAARKIETDLRSIEGISQVEINGFPREEIVISVKEDVLRAYNLSFTEIAQAVANANVLATGGSVKTAEEEYLIRVKNRSYYAKELEGVVVKALPNGSRIYLGDVAVLQDTWSETPDRSYFNGNPSVNIEVNTTNREDLVDAANKTLAYVEEYNKTQQNLRLEVTSNRSITIIQRTELLLKNGIQGVILVLFFLSLFLRPRLAFWVAFGLPISFLGMFMLVNYLDVTINVLSLFGMIIVIGILVDDGIVIAENIFHHYEQGKSRIKAAIDGTLEVIPAITSAILTTIIAFSTFFFLEGRIGEFFMEVTIVVMLTLGFSLLEAFVILPAHVAHSSVLTSKQKTYKFNVWGDRMMDAMRDRLYLPLLNWSLRYKSLAFAIAIGVLLITVGAMRGGIIRGTFFPSISSDRVAVTLTMPQGVNPAETDSIITEVEKAAWEVNREFTEKQTGNKQVVENIIKRVGPGTAKATLTMNLLPGEERDFSAPEIAGALFEKVGEIPGAESFIIDGGSSFGGKPVAVSLLGNNISELKAAKEEVKQYLKDNPRLRDVQDNDPKGIKEIRLTLNEKAYNLGLNLRSVVSQVRAAFNGMQVQRFQRGEDEIIVWVRYGLEGRSSLKDLEKMRIVTPTGARIPLQELATYKIERGEISINHLDGKREIQVNADLKNPKESATDIVSTLRNEVMPEIISKYPSVSALYEGQNREAAKTQNSAGAVLPIILLLIYIVIAFTFRSYSQPLLLLVMIPFAFIGVGWGHYIHDFPVNILSMLGIIALIGIVVNDGLVFISKFNGFLKDGMPFNEALIEAGKSRFRAIFLTSVTTIAGLSPLIFETSRQAQFLIPMAISIAYGIGVATILTLVMLPMLLALSNSIKCLFHKIWHNEWPKPEEVERAVKEIKSIEDGTED</sequence>
<dbReference type="PANTHER" id="PTHR32063:SF33">
    <property type="entry name" value="RND SUPERFAMILY EFFLUX PUMP PERMEASE COMPONENT"/>
    <property type="match status" value="1"/>
</dbReference>
<keyword evidence="3" id="KW-1185">Reference proteome</keyword>
<reference evidence="2 3" key="1">
    <citation type="submission" date="2019-08" db="EMBL/GenBank/DDBJ databases">
        <title>Genome of Luteibaculum oceani JCM 18817.</title>
        <authorList>
            <person name="Bowman J.P."/>
        </authorList>
    </citation>
    <scope>NUCLEOTIDE SEQUENCE [LARGE SCALE GENOMIC DNA]</scope>
    <source>
        <strain evidence="2 3">JCM 18817</strain>
    </source>
</reference>
<dbReference type="Gene3D" id="3.30.2090.10">
    <property type="entry name" value="Multidrug efflux transporter AcrB TolC docking domain, DN and DC subdomains"/>
    <property type="match status" value="2"/>
</dbReference>
<dbReference type="Gene3D" id="3.30.70.1320">
    <property type="entry name" value="Multidrug efflux transporter AcrB pore domain like"/>
    <property type="match status" value="1"/>
</dbReference>
<evidence type="ECO:0000313" key="3">
    <source>
        <dbReference type="Proteomes" id="UP000321168"/>
    </source>
</evidence>
<dbReference type="InterPro" id="IPR001036">
    <property type="entry name" value="Acrflvin-R"/>
</dbReference>
<feature type="transmembrane region" description="Helical" evidence="1">
    <location>
        <begin position="526"/>
        <end position="546"/>
    </location>
</feature>
<dbReference type="PANTHER" id="PTHR32063">
    <property type="match status" value="1"/>
</dbReference>
<protein>
    <submittedName>
        <fullName evidence="2">Efflux RND transporter permease subunit</fullName>
    </submittedName>
</protein>
<dbReference type="PRINTS" id="PR00702">
    <property type="entry name" value="ACRIFLAVINRP"/>
</dbReference>
<proteinExistence type="predicted"/>
<dbReference type="Pfam" id="PF00873">
    <property type="entry name" value="ACR_tran"/>
    <property type="match status" value="1"/>
</dbReference>
<evidence type="ECO:0000313" key="2">
    <source>
        <dbReference type="EMBL" id="TXC76936.1"/>
    </source>
</evidence>
<dbReference type="RefSeq" id="WP_147015074.1">
    <property type="nucleotide sequence ID" value="NZ_VORB01000009.1"/>
</dbReference>
<name>A0A5C6UY07_9FLAO</name>
<evidence type="ECO:0000256" key="1">
    <source>
        <dbReference type="SAM" id="Phobius"/>
    </source>
</evidence>
<keyword evidence="1" id="KW-0812">Transmembrane</keyword>
<feature type="transmembrane region" description="Helical" evidence="1">
    <location>
        <begin position="886"/>
        <end position="906"/>
    </location>
</feature>
<dbReference type="EMBL" id="VORB01000009">
    <property type="protein sequence ID" value="TXC76936.1"/>
    <property type="molecule type" value="Genomic_DNA"/>
</dbReference>
<feature type="transmembrane region" description="Helical" evidence="1">
    <location>
        <begin position="912"/>
        <end position="937"/>
    </location>
</feature>
<dbReference type="GO" id="GO:0005886">
    <property type="term" value="C:plasma membrane"/>
    <property type="evidence" value="ECO:0007669"/>
    <property type="project" value="TreeGrafter"/>
</dbReference>
<accession>A0A5C6UY07</accession>
<dbReference type="GO" id="GO:0042910">
    <property type="term" value="F:xenobiotic transmembrane transporter activity"/>
    <property type="evidence" value="ECO:0007669"/>
    <property type="project" value="TreeGrafter"/>
</dbReference>
<dbReference type="AlphaFoldDB" id="A0A5C6UY07"/>
<feature type="transmembrane region" description="Helical" evidence="1">
    <location>
        <begin position="7"/>
        <end position="30"/>
    </location>
</feature>
<comment type="caution">
    <text evidence="2">The sequence shown here is derived from an EMBL/GenBank/DDBJ whole genome shotgun (WGS) entry which is preliminary data.</text>
</comment>
<dbReference type="SUPFAM" id="SSF82714">
    <property type="entry name" value="Multidrug efflux transporter AcrB TolC docking domain, DN and DC subdomains"/>
    <property type="match status" value="2"/>
</dbReference>